<dbReference type="Gene3D" id="3.40.50.150">
    <property type="entry name" value="Vaccinia Virus protein VP39"/>
    <property type="match status" value="1"/>
</dbReference>
<evidence type="ECO:0000259" key="4">
    <source>
        <dbReference type="Pfam" id="PF08241"/>
    </source>
</evidence>
<reference evidence="5 6" key="1">
    <citation type="submission" date="2023-07" db="EMBL/GenBank/DDBJ databases">
        <title>Sequencing the genomes of 1000 actinobacteria strains.</title>
        <authorList>
            <person name="Klenk H.-P."/>
        </authorList>
    </citation>
    <scope>NUCLEOTIDE SEQUENCE [LARGE SCALE GENOMIC DNA]</scope>
    <source>
        <strain evidence="5 6">DSM 46740</strain>
    </source>
</reference>
<name>A0ABT9QVV9_9ACTN</name>
<feature type="domain" description="Methyltransferase type 11" evidence="4">
    <location>
        <begin position="48"/>
        <end position="146"/>
    </location>
</feature>
<proteinExistence type="predicted"/>
<dbReference type="Pfam" id="PF08241">
    <property type="entry name" value="Methyltransf_11"/>
    <property type="match status" value="1"/>
</dbReference>
<dbReference type="Proteomes" id="UP001225356">
    <property type="component" value="Unassembled WGS sequence"/>
</dbReference>
<evidence type="ECO:0000256" key="2">
    <source>
        <dbReference type="ARBA" id="ARBA00022679"/>
    </source>
</evidence>
<dbReference type="SUPFAM" id="SSF53335">
    <property type="entry name" value="S-adenosyl-L-methionine-dependent methyltransferases"/>
    <property type="match status" value="1"/>
</dbReference>
<dbReference type="EMBL" id="JAUSQU010000003">
    <property type="protein sequence ID" value="MDP9850443.1"/>
    <property type="molecule type" value="Genomic_DNA"/>
</dbReference>
<organism evidence="5 6">
    <name type="scientific">Streptosporangium lutulentum</name>
    <dbReference type="NCBI Taxonomy" id="1461250"/>
    <lineage>
        <taxon>Bacteria</taxon>
        <taxon>Bacillati</taxon>
        <taxon>Actinomycetota</taxon>
        <taxon>Actinomycetes</taxon>
        <taxon>Streptosporangiales</taxon>
        <taxon>Streptosporangiaceae</taxon>
        <taxon>Streptosporangium</taxon>
    </lineage>
</organism>
<dbReference type="GO" id="GO:0008168">
    <property type="term" value="F:methyltransferase activity"/>
    <property type="evidence" value="ECO:0007669"/>
    <property type="project" value="UniProtKB-KW"/>
</dbReference>
<dbReference type="CDD" id="cd02440">
    <property type="entry name" value="AdoMet_MTases"/>
    <property type="match status" value="1"/>
</dbReference>
<keyword evidence="3" id="KW-0949">S-adenosyl-L-methionine</keyword>
<accession>A0ABT9QVV9</accession>
<keyword evidence="6" id="KW-1185">Reference proteome</keyword>
<dbReference type="GO" id="GO:0032259">
    <property type="term" value="P:methylation"/>
    <property type="evidence" value="ECO:0007669"/>
    <property type="project" value="UniProtKB-KW"/>
</dbReference>
<dbReference type="InterPro" id="IPR029063">
    <property type="entry name" value="SAM-dependent_MTases_sf"/>
</dbReference>
<evidence type="ECO:0000313" key="5">
    <source>
        <dbReference type="EMBL" id="MDP9850443.1"/>
    </source>
</evidence>
<protein>
    <submittedName>
        <fullName evidence="5">2-polyprenyl-3-methyl-5-hydroxy-6-metoxy-1, 4-benzoquinol methylase</fullName>
    </submittedName>
</protein>
<evidence type="ECO:0000256" key="1">
    <source>
        <dbReference type="ARBA" id="ARBA00022603"/>
    </source>
</evidence>
<keyword evidence="1 5" id="KW-0489">Methyltransferase</keyword>
<gene>
    <name evidence="5" type="ORF">J2853_009739</name>
</gene>
<sequence length="263" mass="28564">MTNTWTSTSDDLPDRYTRHAGTLRGALRHELVARALRTHLLADAQRILDVGGGDGHQAVQLARAGYVVTLLDPDIKMLQHAETRLAAEANDVRQRVTMVHGPGEQACDLVGTGFDAVCCHGVLMYLADPQPLLKAMVSVVRPGGLVSLLAKSANALAMRPGLKGQWAEALTAMTTTTETGNLGVPSRAHTLEELRALLTAAGATTTVWYGVRIFADHRGDEPIPGNFDQIVELEWYGGSRDPYRQVARLLHLIAHREPQQDAQ</sequence>
<dbReference type="RefSeq" id="WP_307569476.1">
    <property type="nucleotide sequence ID" value="NZ_JAUSQU010000003.1"/>
</dbReference>
<dbReference type="InterPro" id="IPR013216">
    <property type="entry name" value="Methyltransf_11"/>
</dbReference>
<evidence type="ECO:0000313" key="6">
    <source>
        <dbReference type="Proteomes" id="UP001225356"/>
    </source>
</evidence>
<evidence type="ECO:0000256" key="3">
    <source>
        <dbReference type="ARBA" id="ARBA00022691"/>
    </source>
</evidence>
<dbReference type="PANTHER" id="PTHR43464:SF19">
    <property type="entry name" value="UBIQUINONE BIOSYNTHESIS O-METHYLTRANSFERASE, MITOCHONDRIAL"/>
    <property type="match status" value="1"/>
</dbReference>
<keyword evidence="2" id="KW-0808">Transferase</keyword>
<dbReference type="PANTHER" id="PTHR43464">
    <property type="entry name" value="METHYLTRANSFERASE"/>
    <property type="match status" value="1"/>
</dbReference>
<comment type="caution">
    <text evidence="5">The sequence shown here is derived from an EMBL/GenBank/DDBJ whole genome shotgun (WGS) entry which is preliminary data.</text>
</comment>